<gene>
    <name evidence="2" type="ORF">D3Z33_05100</name>
</gene>
<reference evidence="2 3" key="1">
    <citation type="submission" date="2018-08" db="EMBL/GenBank/DDBJ databases">
        <title>Murine metabolic-syndrome-specific gut microbial biobank.</title>
        <authorList>
            <person name="Liu C."/>
        </authorList>
    </citation>
    <scope>NUCLEOTIDE SEQUENCE [LARGE SCALE GENOMIC DNA]</scope>
    <source>
        <strain evidence="2 3">583</strain>
    </source>
</reference>
<comment type="caution">
    <text evidence="2">The sequence shown here is derived from an EMBL/GenBank/DDBJ whole genome shotgun (WGS) entry which is preliminary data.</text>
</comment>
<dbReference type="InterPro" id="IPR049971">
    <property type="entry name" value="CLC_0170-like"/>
</dbReference>
<keyword evidence="1" id="KW-1133">Transmembrane helix</keyword>
<evidence type="ECO:0000256" key="1">
    <source>
        <dbReference type="SAM" id="Phobius"/>
    </source>
</evidence>
<keyword evidence="1" id="KW-0472">Membrane</keyword>
<dbReference type="EMBL" id="QXXA01000005">
    <property type="protein sequence ID" value="NBI06238.1"/>
    <property type="molecule type" value="Genomic_DNA"/>
</dbReference>
<keyword evidence="1" id="KW-0812">Transmembrane</keyword>
<proteinExistence type="predicted"/>
<dbReference type="NCBIfam" id="NF042414">
    <property type="entry name" value="CLC_0170_fam"/>
    <property type="match status" value="1"/>
</dbReference>
<evidence type="ECO:0000313" key="3">
    <source>
        <dbReference type="Proteomes" id="UP000467132"/>
    </source>
</evidence>
<name>A0A845QYK9_9CLOT</name>
<organism evidence="2 3">
    <name type="scientific">Senegalia massiliensis</name>
    <dbReference type="NCBI Taxonomy" id="1720316"/>
    <lineage>
        <taxon>Bacteria</taxon>
        <taxon>Bacillati</taxon>
        <taxon>Bacillota</taxon>
        <taxon>Clostridia</taxon>
        <taxon>Eubacteriales</taxon>
        <taxon>Clostridiaceae</taxon>
        <taxon>Senegalia</taxon>
    </lineage>
</organism>
<dbReference type="Proteomes" id="UP000467132">
    <property type="component" value="Unassembled WGS sequence"/>
</dbReference>
<dbReference type="AlphaFoldDB" id="A0A845QYK9"/>
<evidence type="ECO:0000313" key="2">
    <source>
        <dbReference type="EMBL" id="NBI06238.1"/>
    </source>
</evidence>
<keyword evidence="3" id="KW-1185">Reference proteome</keyword>
<sequence>MIEKFKGLIDFYFVILTVIVAFVLFFIDAHKLNKKGLEKERKIAIVLSVALIIIGPFMYILSVIL</sequence>
<feature type="transmembrane region" description="Helical" evidence="1">
    <location>
        <begin position="43"/>
        <end position="64"/>
    </location>
</feature>
<dbReference type="RefSeq" id="WP_160196716.1">
    <property type="nucleotide sequence ID" value="NZ_QXXA01000005.1"/>
</dbReference>
<feature type="transmembrane region" description="Helical" evidence="1">
    <location>
        <begin position="12"/>
        <end position="31"/>
    </location>
</feature>
<protein>
    <submittedName>
        <fullName evidence="2">Uncharacterized protein</fullName>
    </submittedName>
</protein>
<accession>A0A845QYK9</accession>